<feature type="coiled-coil region" evidence="1">
    <location>
        <begin position="172"/>
        <end position="206"/>
    </location>
</feature>
<dbReference type="GO" id="GO:0003779">
    <property type="term" value="F:actin binding"/>
    <property type="evidence" value="ECO:0007669"/>
    <property type="project" value="InterPro"/>
</dbReference>
<name>A0A0R3RMG1_9BILA</name>
<dbReference type="Pfam" id="PF00769">
    <property type="entry name" value="ERM_C"/>
    <property type="match status" value="1"/>
</dbReference>
<accession>A0A0R3RMG1</accession>
<dbReference type="InterPro" id="IPR008954">
    <property type="entry name" value="Moesin_tail_sf"/>
</dbReference>
<dbReference type="SUPFAM" id="SSF48678">
    <property type="entry name" value="Moesin tail domain"/>
    <property type="match status" value="1"/>
</dbReference>
<evidence type="ECO:0000313" key="4">
    <source>
        <dbReference type="WBParaSite" id="EEL_0000267101-mRNA-1"/>
    </source>
</evidence>
<reference evidence="4" key="1">
    <citation type="submission" date="2017-02" db="UniProtKB">
        <authorList>
            <consortium name="WormBaseParasite"/>
        </authorList>
    </citation>
    <scope>IDENTIFICATION</scope>
</reference>
<protein>
    <submittedName>
        <fullName evidence="4">ERM domain-containing protein</fullName>
    </submittedName>
</protein>
<dbReference type="Proteomes" id="UP000050640">
    <property type="component" value="Unplaced"/>
</dbReference>
<keyword evidence="3" id="KW-1185">Reference proteome</keyword>
<sequence>MAEKARVSEEEALVLSKRASEAEAECQRMKLSQIKFFFWAEETKMSLERKARDAELWAHRLMHETERHGYDPYLCRAHLYDSEPSWQQDWLSAYALPVPQRYISHHRLVSSSSSGDGGYVQYLDDDPNFTATVTPIIKTQPSLFIKKQALLNCPPPDPSSNQMMPNDLLSLRTEIEKSRADYNEKKKSLQEKMTEFRNEIESLKVVDRQSEHDRIHAANLQMGIDKYSTLRKSAAEPHAYHVYKSGAGTTKTRVQVFDGL</sequence>
<dbReference type="Gene3D" id="6.10.360.10">
    <property type="match status" value="1"/>
</dbReference>
<dbReference type="WBParaSite" id="EEL_0000267101-mRNA-1">
    <property type="protein sequence ID" value="EEL_0000267101-mRNA-1"/>
    <property type="gene ID" value="EEL_0000267101"/>
</dbReference>
<feature type="domain" description="Ezrin/radixin/moesin C-terminal" evidence="2">
    <location>
        <begin position="173"/>
        <end position="234"/>
    </location>
</feature>
<dbReference type="STRING" id="1147741.A0A0R3RMG1"/>
<dbReference type="InterPro" id="IPR011259">
    <property type="entry name" value="ERM_C_dom"/>
</dbReference>
<evidence type="ECO:0000313" key="3">
    <source>
        <dbReference type="Proteomes" id="UP000050640"/>
    </source>
</evidence>
<organism evidence="3 4">
    <name type="scientific">Elaeophora elaphi</name>
    <dbReference type="NCBI Taxonomy" id="1147741"/>
    <lineage>
        <taxon>Eukaryota</taxon>
        <taxon>Metazoa</taxon>
        <taxon>Ecdysozoa</taxon>
        <taxon>Nematoda</taxon>
        <taxon>Chromadorea</taxon>
        <taxon>Rhabditida</taxon>
        <taxon>Spirurina</taxon>
        <taxon>Spiruromorpha</taxon>
        <taxon>Filarioidea</taxon>
        <taxon>Onchocercidae</taxon>
        <taxon>Elaeophora</taxon>
    </lineage>
</organism>
<evidence type="ECO:0000259" key="2">
    <source>
        <dbReference type="Pfam" id="PF00769"/>
    </source>
</evidence>
<dbReference type="AlphaFoldDB" id="A0A0R3RMG1"/>
<keyword evidence="1" id="KW-0175">Coiled coil</keyword>
<proteinExistence type="predicted"/>
<evidence type="ECO:0000256" key="1">
    <source>
        <dbReference type="SAM" id="Coils"/>
    </source>
</evidence>